<name>A0A918L5Q9_9ACTN</name>
<keyword evidence="3" id="KW-1185">Reference proteome</keyword>
<dbReference type="AlphaFoldDB" id="A0A918L5Q9"/>
<proteinExistence type="predicted"/>
<feature type="region of interest" description="Disordered" evidence="1">
    <location>
        <begin position="1"/>
        <end position="32"/>
    </location>
</feature>
<organism evidence="2 3">
    <name type="scientific">Streptomyces humidus</name>
    <dbReference type="NCBI Taxonomy" id="52259"/>
    <lineage>
        <taxon>Bacteria</taxon>
        <taxon>Bacillati</taxon>
        <taxon>Actinomycetota</taxon>
        <taxon>Actinomycetes</taxon>
        <taxon>Kitasatosporales</taxon>
        <taxon>Streptomycetaceae</taxon>
        <taxon>Streptomyces</taxon>
    </lineage>
</organism>
<evidence type="ECO:0000256" key="1">
    <source>
        <dbReference type="SAM" id="MobiDB-lite"/>
    </source>
</evidence>
<reference evidence="2" key="1">
    <citation type="journal article" date="2014" name="Int. J. Syst. Evol. Microbiol.">
        <title>Complete genome sequence of Corynebacterium casei LMG S-19264T (=DSM 44701T), isolated from a smear-ripened cheese.</title>
        <authorList>
            <consortium name="US DOE Joint Genome Institute (JGI-PGF)"/>
            <person name="Walter F."/>
            <person name="Albersmeier A."/>
            <person name="Kalinowski J."/>
            <person name="Ruckert C."/>
        </authorList>
    </citation>
    <scope>NUCLEOTIDE SEQUENCE</scope>
    <source>
        <strain evidence="2">JCM 4386</strain>
    </source>
</reference>
<sequence length="62" mass="6601">MAGLRLRRRPSRRGAVRERAGPGNVHIGRDPGGTPVVLDLLDVLPQGAPFSEDAPDPGCPFE</sequence>
<feature type="compositionally biased region" description="Basic residues" evidence="1">
    <location>
        <begin position="1"/>
        <end position="14"/>
    </location>
</feature>
<accession>A0A918L5Q9</accession>
<protein>
    <submittedName>
        <fullName evidence="2">Uncharacterized protein</fullName>
    </submittedName>
</protein>
<evidence type="ECO:0000313" key="2">
    <source>
        <dbReference type="EMBL" id="GGS11124.1"/>
    </source>
</evidence>
<dbReference type="EMBL" id="BMTL01000027">
    <property type="protein sequence ID" value="GGS11124.1"/>
    <property type="molecule type" value="Genomic_DNA"/>
</dbReference>
<comment type="caution">
    <text evidence="2">The sequence shown here is derived from an EMBL/GenBank/DDBJ whole genome shotgun (WGS) entry which is preliminary data.</text>
</comment>
<reference evidence="2" key="2">
    <citation type="submission" date="2020-09" db="EMBL/GenBank/DDBJ databases">
        <authorList>
            <person name="Sun Q."/>
            <person name="Ohkuma M."/>
        </authorList>
    </citation>
    <scope>NUCLEOTIDE SEQUENCE</scope>
    <source>
        <strain evidence="2">JCM 4386</strain>
    </source>
</reference>
<gene>
    <name evidence="2" type="ORF">GCM10010269_57740</name>
</gene>
<dbReference type="Proteomes" id="UP000606194">
    <property type="component" value="Unassembled WGS sequence"/>
</dbReference>
<evidence type="ECO:0000313" key="3">
    <source>
        <dbReference type="Proteomes" id="UP000606194"/>
    </source>
</evidence>